<dbReference type="Proteomes" id="UP001266305">
    <property type="component" value="Unassembled WGS sequence"/>
</dbReference>
<protein>
    <submittedName>
        <fullName evidence="1">Uncharacterized protein</fullName>
    </submittedName>
</protein>
<name>A0ABQ9U3L6_SAGOE</name>
<reference evidence="1 2" key="1">
    <citation type="submission" date="2023-05" db="EMBL/GenBank/DDBJ databases">
        <title>B98-5 Cell Line De Novo Hybrid Assembly: An Optical Mapping Approach.</title>
        <authorList>
            <person name="Kananen K."/>
            <person name="Auerbach J.A."/>
            <person name="Kautto E."/>
            <person name="Blachly J.S."/>
        </authorList>
    </citation>
    <scope>NUCLEOTIDE SEQUENCE [LARGE SCALE GENOMIC DNA]</scope>
    <source>
        <strain evidence="1">B95-8</strain>
        <tissue evidence="1">Cell line</tissue>
    </source>
</reference>
<accession>A0ABQ9U3L6</accession>
<organism evidence="1 2">
    <name type="scientific">Saguinus oedipus</name>
    <name type="common">Cotton-top tamarin</name>
    <name type="synonym">Oedipomidas oedipus</name>
    <dbReference type="NCBI Taxonomy" id="9490"/>
    <lineage>
        <taxon>Eukaryota</taxon>
        <taxon>Metazoa</taxon>
        <taxon>Chordata</taxon>
        <taxon>Craniata</taxon>
        <taxon>Vertebrata</taxon>
        <taxon>Euteleostomi</taxon>
        <taxon>Mammalia</taxon>
        <taxon>Eutheria</taxon>
        <taxon>Euarchontoglires</taxon>
        <taxon>Primates</taxon>
        <taxon>Haplorrhini</taxon>
        <taxon>Platyrrhini</taxon>
        <taxon>Cebidae</taxon>
        <taxon>Callitrichinae</taxon>
        <taxon>Saguinus</taxon>
    </lineage>
</organism>
<keyword evidence="2" id="KW-1185">Reference proteome</keyword>
<dbReference type="EMBL" id="JASSZA010000016">
    <property type="protein sequence ID" value="KAK2091662.1"/>
    <property type="molecule type" value="Genomic_DNA"/>
</dbReference>
<gene>
    <name evidence="1" type="ORF">P7K49_030946</name>
</gene>
<dbReference type="PANTHER" id="PTHR37860">
    <property type="entry name" value="AGAP008810-PA"/>
    <property type="match status" value="1"/>
</dbReference>
<dbReference type="PANTHER" id="PTHR37860:SF2">
    <property type="entry name" value="VITELLOGENIN DOMAIN-CONTAINING PROTEIN"/>
    <property type="match status" value="1"/>
</dbReference>
<proteinExistence type="predicted"/>
<sequence>MLSWTDLGLMALTVELNHVTLIFFSSLQAYRLYNSSLPGDSCPDLLQLPFDMKRRDVSRIELASEDGVSISCDVPTGLCSLTLLLWHHGISAGLLNTNDNEAGTDLMLLDGSVAHSLEELSLAWQVDGDCRATEKSQPTCPEQSSTCRAFFQYPHSSLGNFFRVDPCGTRELQPACTLAATYIHLCACSFVSLVLLHSVVSCPSQLELFPLAGICLPARGKTHLSCQGEQIIVIQGAKSQII</sequence>
<evidence type="ECO:0000313" key="1">
    <source>
        <dbReference type="EMBL" id="KAK2091662.1"/>
    </source>
</evidence>
<evidence type="ECO:0000313" key="2">
    <source>
        <dbReference type="Proteomes" id="UP001266305"/>
    </source>
</evidence>
<comment type="caution">
    <text evidence="1">The sequence shown here is derived from an EMBL/GenBank/DDBJ whole genome shotgun (WGS) entry which is preliminary data.</text>
</comment>